<feature type="transmembrane region" description="Helical" evidence="6">
    <location>
        <begin position="21"/>
        <end position="40"/>
    </location>
</feature>
<accession>A0A512DAY0</accession>
<dbReference type="SUPFAM" id="SSF54523">
    <property type="entry name" value="Pili subunits"/>
    <property type="match status" value="1"/>
</dbReference>
<dbReference type="InterPro" id="IPR045584">
    <property type="entry name" value="Pilin-like"/>
</dbReference>
<evidence type="ECO:0000256" key="3">
    <source>
        <dbReference type="ARBA" id="ARBA00022692"/>
    </source>
</evidence>
<evidence type="ECO:0000313" key="7">
    <source>
        <dbReference type="EMBL" id="GEO33400.1"/>
    </source>
</evidence>
<dbReference type="InterPro" id="IPR000983">
    <property type="entry name" value="Bac_GSPG_pilin"/>
</dbReference>
<dbReference type="EMBL" id="BJYY01000009">
    <property type="protein sequence ID" value="GEO33400.1"/>
    <property type="molecule type" value="Genomic_DNA"/>
</dbReference>
<organism evidence="7 8">
    <name type="scientific">Cellulomonas aerilata</name>
    <dbReference type="NCBI Taxonomy" id="515326"/>
    <lineage>
        <taxon>Bacteria</taxon>
        <taxon>Bacillati</taxon>
        <taxon>Actinomycetota</taxon>
        <taxon>Actinomycetes</taxon>
        <taxon>Micrococcales</taxon>
        <taxon>Cellulomonadaceae</taxon>
        <taxon>Cellulomonas</taxon>
    </lineage>
</organism>
<dbReference type="Gene3D" id="3.30.700.10">
    <property type="entry name" value="Glycoprotein, Type 4 Pilin"/>
    <property type="match status" value="1"/>
</dbReference>
<evidence type="ECO:0000256" key="1">
    <source>
        <dbReference type="ARBA" id="ARBA00004167"/>
    </source>
</evidence>
<keyword evidence="8" id="KW-1185">Reference proteome</keyword>
<dbReference type="InterPro" id="IPR012902">
    <property type="entry name" value="N_methyl_site"/>
</dbReference>
<evidence type="ECO:0000313" key="8">
    <source>
        <dbReference type="Proteomes" id="UP000321181"/>
    </source>
</evidence>
<dbReference type="NCBIfam" id="TIGR02532">
    <property type="entry name" value="IV_pilin_GFxxxE"/>
    <property type="match status" value="1"/>
</dbReference>
<evidence type="ECO:0000256" key="5">
    <source>
        <dbReference type="ARBA" id="ARBA00023136"/>
    </source>
</evidence>
<evidence type="ECO:0000256" key="2">
    <source>
        <dbReference type="ARBA" id="ARBA00022481"/>
    </source>
</evidence>
<name>A0A512DAY0_9CELL</name>
<keyword evidence="4 6" id="KW-1133">Transmembrane helix</keyword>
<keyword evidence="3 6" id="KW-0812">Transmembrane</keyword>
<evidence type="ECO:0008006" key="9">
    <source>
        <dbReference type="Google" id="ProtNLM"/>
    </source>
</evidence>
<dbReference type="PANTHER" id="PTHR30093">
    <property type="entry name" value="GENERAL SECRETION PATHWAY PROTEIN G"/>
    <property type="match status" value="1"/>
</dbReference>
<dbReference type="GO" id="GO:0016020">
    <property type="term" value="C:membrane"/>
    <property type="evidence" value="ECO:0007669"/>
    <property type="project" value="UniProtKB-SubCell"/>
</dbReference>
<reference evidence="7 8" key="1">
    <citation type="submission" date="2019-07" db="EMBL/GenBank/DDBJ databases">
        <title>Whole genome shotgun sequence of Cellulomonas aerilata NBRC 106308.</title>
        <authorList>
            <person name="Hosoyama A."/>
            <person name="Uohara A."/>
            <person name="Ohji S."/>
            <person name="Ichikawa N."/>
        </authorList>
    </citation>
    <scope>NUCLEOTIDE SEQUENCE [LARGE SCALE GENOMIC DNA]</scope>
    <source>
        <strain evidence="7 8">NBRC 106308</strain>
    </source>
</reference>
<dbReference type="PRINTS" id="PR00813">
    <property type="entry name" value="BCTERIALGSPG"/>
</dbReference>
<dbReference type="GO" id="GO:0015627">
    <property type="term" value="C:type II protein secretion system complex"/>
    <property type="evidence" value="ECO:0007669"/>
    <property type="project" value="InterPro"/>
</dbReference>
<protein>
    <recommendedName>
        <fullName evidence="9">Prepilin-type N-terminal cleavage/methylation domain-containing protein</fullName>
    </recommendedName>
</protein>
<keyword evidence="5 6" id="KW-0472">Membrane</keyword>
<dbReference type="PANTHER" id="PTHR30093:SF44">
    <property type="entry name" value="TYPE II SECRETION SYSTEM CORE PROTEIN G"/>
    <property type="match status" value="1"/>
</dbReference>
<gene>
    <name evidence="7" type="ORF">CAE01nite_11250</name>
</gene>
<comment type="subcellular location">
    <subcellularLocation>
        <location evidence="1">Membrane</location>
        <topology evidence="1">Single-pass membrane protein</topology>
    </subcellularLocation>
</comment>
<dbReference type="RefSeq" id="WP_146901275.1">
    <property type="nucleotide sequence ID" value="NZ_BAAARM010000002.1"/>
</dbReference>
<comment type="caution">
    <text evidence="7">The sequence shown here is derived from an EMBL/GenBank/DDBJ whole genome shotgun (WGS) entry which is preliminary data.</text>
</comment>
<dbReference type="Proteomes" id="UP000321181">
    <property type="component" value="Unassembled WGS sequence"/>
</dbReference>
<dbReference type="PROSITE" id="PS00409">
    <property type="entry name" value="PROKAR_NTER_METHYL"/>
    <property type="match status" value="1"/>
</dbReference>
<keyword evidence="2" id="KW-0488">Methylation</keyword>
<dbReference type="Pfam" id="PF07963">
    <property type="entry name" value="N_methyl"/>
    <property type="match status" value="1"/>
</dbReference>
<dbReference type="AlphaFoldDB" id="A0A512DAY0"/>
<evidence type="ECO:0000256" key="6">
    <source>
        <dbReference type="SAM" id="Phobius"/>
    </source>
</evidence>
<sequence length="137" mass="13789">MEARMRKALDENQKGFTLVELLVVVIIIGILAAIAIPVYLGQTGKAKDAAAKADLANAKTALVMTLVDNPPAASVSLGSITALVPGAEGSTGTTDFKGKYTKGTAGAADTFCLQITSASTAIFSVLDTGSIKAGACA</sequence>
<evidence type="ECO:0000256" key="4">
    <source>
        <dbReference type="ARBA" id="ARBA00022989"/>
    </source>
</evidence>
<proteinExistence type="predicted"/>
<dbReference type="GO" id="GO:0015628">
    <property type="term" value="P:protein secretion by the type II secretion system"/>
    <property type="evidence" value="ECO:0007669"/>
    <property type="project" value="InterPro"/>
</dbReference>